<reference evidence="2" key="2">
    <citation type="journal article" date="2021" name="Syst. Appl. Microbiol.">
        <title>Roseomonas hellenica sp. nov., isolated from roots of wild-growing Alkanna tinctoria.</title>
        <authorList>
            <person name="Rat A."/>
            <person name="Naranjo H.D."/>
            <person name="Lebbe L."/>
            <person name="Cnockaert M."/>
            <person name="Krigas N."/>
            <person name="Grigoriadou K."/>
            <person name="Maloupa E."/>
            <person name="Willems A."/>
        </authorList>
    </citation>
    <scope>NUCLEOTIDE SEQUENCE</scope>
    <source>
        <strain evidence="2">LMG 31228</strain>
    </source>
</reference>
<dbReference type="EMBL" id="JAAEDL010000055">
    <property type="protein sequence ID" value="MBR0684103.1"/>
    <property type="molecule type" value="Genomic_DNA"/>
</dbReference>
<reference evidence="2" key="1">
    <citation type="submission" date="2020-01" db="EMBL/GenBank/DDBJ databases">
        <authorList>
            <person name="Rat A."/>
        </authorList>
    </citation>
    <scope>NUCLEOTIDE SEQUENCE</scope>
    <source>
        <strain evidence="2">LMG 31228</strain>
    </source>
</reference>
<dbReference type="RefSeq" id="WP_211849875.1">
    <property type="nucleotide sequence ID" value="NZ_JAAEDL010000055.1"/>
</dbReference>
<sequence>MAAIQQSPAARRTPQATEGVSRQAIEAMTDAERDGLGYFSVMAALNPHPAAGVTMFRYLVERNLRQLGYSSAELRPMQERPFREAVRSYQRQIGAEPNGTLTLAQGERLLRVRNILSESRITAGPMMMVSGENHLIASGTWTVLDGQAEHPVNRSHLTCSRPQSQCVEAAARVVLRDAETGGSLASDLLTYRIVAWSPGEIRAEIEHRCVTRVLVLRTFTSEISLLDRPHPVAECRLDAGLSPGIMVLRHGAEPIAQYYDERRAAAAGDLSPELRNFLNRAVAGPPEAPTVASWR</sequence>
<evidence type="ECO:0000256" key="1">
    <source>
        <dbReference type="SAM" id="MobiDB-lite"/>
    </source>
</evidence>
<protein>
    <submittedName>
        <fullName evidence="2">Uncharacterized protein</fullName>
    </submittedName>
</protein>
<evidence type="ECO:0000313" key="3">
    <source>
        <dbReference type="Proteomes" id="UP001138709"/>
    </source>
</evidence>
<organism evidence="2 3">
    <name type="scientific">Neoroseomonas eburnea</name>
    <dbReference type="NCBI Taxonomy" id="1346889"/>
    <lineage>
        <taxon>Bacteria</taxon>
        <taxon>Pseudomonadati</taxon>
        <taxon>Pseudomonadota</taxon>
        <taxon>Alphaproteobacteria</taxon>
        <taxon>Acetobacterales</taxon>
        <taxon>Acetobacteraceae</taxon>
        <taxon>Neoroseomonas</taxon>
    </lineage>
</organism>
<proteinExistence type="predicted"/>
<comment type="caution">
    <text evidence="2">The sequence shown here is derived from an EMBL/GenBank/DDBJ whole genome shotgun (WGS) entry which is preliminary data.</text>
</comment>
<feature type="region of interest" description="Disordered" evidence="1">
    <location>
        <begin position="1"/>
        <end position="20"/>
    </location>
</feature>
<evidence type="ECO:0000313" key="2">
    <source>
        <dbReference type="EMBL" id="MBR0684103.1"/>
    </source>
</evidence>
<keyword evidence="3" id="KW-1185">Reference proteome</keyword>
<dbReference type="Proteomes" id="UP001138709">
    <property type="component" value="Unassembled WGS sequence"/>
</dbReference>
<accession>A0A9X9XK67</accession>
<dbReference type="AlphaFoldDB" id="A0A9X9XK67"/>
<name>A0A9X9XK67_9PROT</name>
<gene>
    <name evidence="2" type="ORF">GXW74_26805</name>
</gene>